<accession>A0A6J7K5I7</accession>
<evidence type="ECO:0000313" key="1">
    <source>
        <dbReference type="EMBL" id="CAB4951006.1"/>
    </source>
</evidence>
<organism evidence="1">
    <name type="scientific">freshwater metagenome</name>
    <dbReference type="NCBI Taxonomy" id="449393"/>
    <lineage>
        <taxon>unclassified sequences</taxon>
        <taxon>metagenomes</taxon>
        <taxon>ecological metagenomes</taxon>
    </lineage>
</organism>
<dbReference type="AlphaFoldDB" id="A0A6J7K5I7"/>
<name>A0A6J7K5I7_9ZZZZ</name>
<sequence>MPWGPTAIAAAAWSWVEKMLHEAQRTSAPRSVRVSINTAVCTVMCSDPVIRAPVSGLVVPNSWRMAMRPGISCSARRISLRPNSASERSATLKSGVLAVIGGLRSDARDPGGARRTARGLVGSSAAHAGVGTAGQSPLCHHPVVVGDPAPRSMSGSR</sequence>
<protein>
    <submittedName>
        <fullName evidence="1">Unannotated protein</fullName>
    </submittedName>
</protein>
<proteinExistence type="predicted"/>
<gene>
    <name evidence="1" type="ORF">UFOPK3752_01658</name>
</gene>
<reference evidence="1" key="1">
    <citation type="submission" date="2020-05" db="EMBL/GenBank/DDBJ databases">
        <authorList>
            <person name="Chiriac C."/>
            <person name="Salcher M."/>
            <person name="Ghai R."/>
            <person name="Kavagutti S V."/>
        </authorList>
    </citation>
    <scope>NUCLEOTIDE SEQUENCE</scope>
</reference>
<dbReference type="EMBL" id="CAFBND010000078">
    <property type="protein sequence ID" value="CAB4951006.1"/>
    <property type="molecule type" value="Genomic_DNA"/>
</dbReference>